<dbReference type="CDD" id="cd00082">
    <property type="entry name" value="HisKA"/>
    <property type="match status" value="1"/>
</dbReference>
<protein>
    <recommendedName>
        <fullName evidence="2">histidine kinase</fullName>
        <ecNumber evidence="2">2.7.13.3</ecNumber>
    </recommendedName>
</protein>
<keyword evidence="6 10" id="KW-0418">Kinase</keyword>
<dbReference type="PROSITE" id="PS50109">
    <property type="entry name" value="HIS_KIN"/>
    <property type="match status" value="1"/>
</dbReference>
<geneLocation type="plasmid" evidence="10 11">
    <name>unnamed1</name>
</geneLocation>
<organism evidence="10 11">
    <name type="scientific">Adhaeribacter swui</name>
    <dbReference type="NCBI Taxonomy" id="2086471"/>
    <lineage>
        <taxon>Bacteria</taxon>
        <taxon>Pseudomonadati</taxon>
        <taxon>Bacteroidota</taxon>
        <taxon>Cytophagia</taxon>
        <taxon>Cytophagales</taxon>
        <taxon>Hymenobacteraceae</taxon>
        <taxon>Adhaeribacter</taxon>
    </lineage>
</organism>
<sequence>MNQLLNRTLLYYAFLATTLLLLSAPLFYSQMQRLYIDDVDEAINLRREEFQRYHLPLLQKKEVAIWNKYNRDIWILPDTITQPVGQIQEAVFLDTLHQEWEPYRVLYDRIAINRQPFMLRIRINLVESEDLIKALVKLYIGLLVVLSGVLFVLTRVVSKRLWKPFYDTLHQIEKFNIEQPALPVFPDTAIMEFKQLNTGLISLINANLKAYQRQKEFTENAAHELQTPLAVFQSKLDLLLQHPSLLEEQAAIIASLYETASRLSRINKNLLLLAKLGSRQFYERQAVEVGTIITEVLPYFTEQAQQKNLHIQTHLPDQPVWVQAHKGLLEIMIHNLFLNAIRHNVASGSISLHLIQKQLTINNTGETIPLEEELLFERFAKTSSHVQSSGLGLAIVHQICQLHGWQVMYQFPNQQHQFTVNF</sequence>
<keyword evidence="7 8" id="KW-1133">Transmembrane helix</keyword>
<keyword evidence="5 8" id="KW-0812">Transmembrane</keyword>
<dbReference type="EC" id="2.7.13.3" evidence="2"/>
<dbReference type="Gene3D" id="3.30.565.10">
    <property type="entry name" value="Histidine kinase-like ATPase, C-terminal domain"/>
    <property type="match status" value="1"/>
</dbReference>
<gene>
    <name evidence="10" type="ORF">HUW51_00165</name>
</gene>
<keyword evidence="4" id="KW-0808">Transferase</keyword>
<dbReference type="EMBL" id="CP055154">
    <property type="protein sequence ID" value="QNF31206.1"/>
    <property type="molecule type" value="Genomic_DNA"/>
</dbReference>
<dbReference type="Pfam" id="PF00512">
    <property type="entry name" value="HisKA"/>
    <property type="match status" value="1"/>
</dbReference>
<evidence type="ECO:0000256" key="2">
    <source>
        <dbReference type="ARBA" id="ARBA00012438"/>
    </source>
</evidence>
<name>A0A7G7G222_9BACT</name>
<dbReference type="PANTHER" id="PTHR45436">
    <property type="entry name" value="SENSOR HISTIDINE KINASE YKOH"/>
    <property type="match status" value="1"/>
</dbReference>
<dbReference type="InterPro" id="IPR005467">
    <property type="entry name" value="His_kinase_dom"/>
</dbReference>
<evidence type="ECO:0000256" key="8">
    <source>
        <dbReference type="SAM" id="Phobius"/>
    </source>
</evidence>
<keyword evidence="8" id="KW-0472">Membrane</keyword>
<dbReference type="Gene3D" id="1.10.287.130">
    <property type="match status" value="1"/>
</dbReference>
<reference evidence="10 11" key="1">
    <citation type="journal article" date="2018" name="Int. J. Syst. Evol. Microbiol.">
        <title>Adhaeribacter swui sp. nov., isolated from wet mud.</title>
        <authorList>
            <person name="Kim D.U."/>
            <person name="Kim K.W."/>
            <person name="Kang M.S."/>
            <person name="Kim J.Y."/>
            <person name="Jang J.H."/>
            <person name="Kim M.K."/>
        </authorList>
    </citation>
    <scope>NUCLEOTIDE SEQUENCE [LARGE SCALE GENOMIC DNA]</scope>
    <source>
        <strain evidence="10 11">KCTC 52873</strain>
        <plasmid evidence="10">unnamed1</plasmid>
    </source>
</reference>
<evidence type="ECO:0000256" key="3">
    <source>
        <dbReference type="ARBA" id="ARBA00022553"/>
    </source>
</evidence>
<dbReference type="SMART" id="SM00388">
    <property type="entry name" value="HisKA"/>
    <property type="match status" value="1"/>
</dbReference>
<dbReference type="Proteomes" id="UP000515237">
    <property type="component" value="Plasmid unnamed1"/>
</dbReference>
<evidence type="ECO:0000256" key="7">
    <source>
        <dbReference type="ARBA" id="ARBA00022989"/>
    </source>
</evidence>
<comment type="catalytic activity">
    <reaction evidence="1">
        <text>ATP + protein L-histidine = ADP + protein N-phospho-L-histidine.</text>
        <dbReference type="EC" id="2.7.13.3"/>
    </reaction>
</comment>
<dbReference type="PANTHER" id="PTHR45436:SF5">
    <property type="entry name" value="SENSOR HISTIDINE KINASE TRCS"/>
    <property type="match status" value="1"/>
</dbReference>
<dbReference type="InterPro" id="IPR003661">
    <property type="entry name" value="HisK_dim/P_dom"/>
</dbReference>
<feature type="transmembrane region" description="Helical" evidence="8">
    <location>
        <begin position="9"/>
        <end position="28"/>
    </location>
</feature>
<evidence type="ECO:0000256" key="4">
    <source>
        <dbReference type="ARBA" id="ARBA00022679"/>
    </source>
</evidence>
<keyword evidence="10" id="KW-0614">Plasmid</keyword>
<evidence type="ECO:0000313" key="11">
    <source>
        <dbReference type="Proteomes" id="UP000515237"/>
    </source>
</evidence>
<dbReference type="Pfam" id="PF02518">
    <property type="entry name" value="HATPase_c"/>
    <property type="match status" value="1"/>
</dbReference>
<dbReference type="InterPro" id="IPR050428">
    <property type="entry name" value="TCS_sensor_his_kinase"/>
</dbReference>
<dbReference type="KEGG" id="aswu:HUW51_00165"/>
<dbReference type="SUPFAM" id="SSF47384">
    <property type="entry name" value="Homodimeric domain of signal transducing histidine kinase"/>
    <property type="match status" value="1"/>
</dbReference>
<dbReference type="InterPro" id="IPR036097">
    <property type="entry name" value="HisK_dim/P_sf"/>
</dbReference>
<dbReference type="RefSeq" id="WP_185269888.1">
    <property type="nucleotide sequence ID" value="NZ_CP055154.1"/>
</dbReference>
<dbReference type="InterPro" id="IPR003594">
    <property type="entry name" value="HATPase_dom"/>
</dbReference>
<dbReference type="InterPro" id="IPR036890">
    <property type="entry name" value="HATPase_C_sf"/>
</dbReference>
<dbReference type="AlphaFoldDB" id="A0A7G7G222"/>
<evidence type="ECO:0000259" key="9">
    <source>
        <dbReference type="PROSITE" id="PS50109"/>
    </source>
</evidence>
<proteinExistence type="predicted"/>
<dbReference type="SMART" id="SM00387">
    <property type="entry name" value="HATPase_c"/>
    <property type="match status" value="1"/>
</dbReference>
<feature type="domain" description="Histidine kinase" evidence="9">
    <location>
        <begin position="220"/>
        <end position="422"/>
    </location>
</feature>
<evidence type="ECO:0000256" key="5">
    <source>
        <dbReference type="ARBA" id="ARBA00022692"/>
    </source>
</evidence>
<keyword evidence="3" id="KW-0597">Phosphoprotein</keyword>
<evidence type="ECO:0000256" key="1">
    <source>
        <dbReference type="ARBA" id="ARBA00000085"/>
    </source>
</evidence>
<evidence type="ECO:0000256" key="6">
    <source>
        <dbReference type="ARBA" id="ARBA00022777"/>
    </source>
</evidence>
<dbReference type="GO" id="GO:0000155">
    <property type="term" value="F:phosphorelay sensor kinase activity"/>
    <property type="evidence" value="ECO:0007669"/>
    <property type="project" value="InterPro"/>
</dbReference>
<keyword evidence="11" id="KW-1185">Reference proteome</keyword>
<evidence type="ECO:0000313" key="10">
    <source>
        <dbReference type="EMBL" id="QNF31206.1"/>
    </source>
</evidence>
<dbReference type="SUPFAM" id="SSF55874">
    <property type="entry name" value="ATPase domain of HSP90 chaperone/DNA topoisomerase II/histidine kinase"/>
    <property type="match status" value="1"/>
</dbReference>
<feature type="transmembrane region" description="Helical" evidence="8">
    <location>
        <begin position="134"/>
        <end position="153"/>
    </location>
</feature>
<dbReference type="GO" id="GO:0005886">
    <property type="term" value="C:plasma membrane"/>
    <property type="evidence" value="ECO:0007669"/>
    <property type="project" value="TreeGrafter"/>
</dbReference>
<accession>A0A7G7G222</accession>